<sequence>MQVAPQGGFTTTFTPYCHPFPSTSLFFKGL</sequence>
<reference evidence="1 2" key="1">
    <citation type="journal article" date="2008" name="DNA Res.">
        <title>Determination of the genome sequence of Porphyromonas gingivalis strain ATCC 33277 and genomic comparison with strain W83 revealed extensive genome rearrangements in P. gingivalis.</title>
        <authorList>
            <person name="Naito M."/>
            <person name="Hirakawa H."/>
            <person name="Yamashita A."/>
            <person name="Ohara N."/>
            <person name="Shoji M."/>
            <person name="Yukitake H."/>
            <person name="Nakayama K."/>
            <person name="Toh H."/>
            <person name="Yoshimura F."/>
            <person name="Kuhara S."/>
            <person name="Hattori M."/>
            <person name="Hayashi T."/>
            <person name="Nakayama K."/>
        </authorList>
    </citation>
    <scope>NUCLEOTIDE SEQUENCE [LARGE SCALE GENOMIC DNA]</scope>
    <source>
        <strain evidence="2">ATCC 33277 / DSM 20709 / CIP 103683 / JCM 12257 / NCTC 11834 / 2561</strain>
    </source>
</reference>
<evidence type="ECO:0000313" key="1">
    <source>
        <dbReference type="EMBL" id="BAG33756.1"/>
    </source>
</evidence>
<dbReference type="EMBL" id="AP009380">
    <property type="protein sequence ID" value="BAG33756.1"/>
    <property type="molecule type" value="Genomic_DNA"/>
</dbReference>
<gene>
    <name evidence="1" type="ordered locus">PGN_1237</name>
</gene>
<protein>
    <submittedName>
        <fullName evidence="1">Uncharacterized protein</fullName>
    </submittedName>
</protein>
<proteinExistence type="predicted"/>
<dbReference type="KEGG" id="pgn:PGN_1237"/>
<accession>B2RK61</accession>
<evidence type="ECO:0000313" key="2">
    <source>
        <dbReference type="Proteomes" id="UP000008842"/>
    </source>
</evidence>
<dbReference type="HOGENOM" id="CLU_3404806_0_0_10"/>
<dbReference type="Proteomes" id="UP000008842">
    <property type="component" value="Chromosome"/>
</dbReference>
<organism evidence="1 2">
    <name type="scientific">Porphyromonas gingivalis (strain ATCC 33277 / DSM 20709 / CIP 103683 / JCM 12257 / NCTC 11834 / 2561)</name>
    <dbReference type="NCBI Taxonomy" id="431947"/>
    <lineage>
        <taxon>Bacteria</taxon>
        <taxon>Pseudomonadati</taxon>
        <taxon>Bacteroidota</taxon>
        <taxon>Bacteroidia</taxon>
        <taxon>Bacteroidales</taxon>
        <taxon>Porphyromonadaceae</taxon>
        <taxon>Porphyromonas</taxon>
    </lineage>
</organism>
<dbReference type="AlphaFoldDB" id="B2RK61"/>
<name>B2RK61_PORG3</name>